<sequence length="489" mass="56195">MTDLSARLERLTPAQRALLDRRLADRQAMVGVGAIPRRARRDRARLTDAQDRVWLHRQRLPHDPAHNVPSAWRLRGRLDLDALTRAVHAVMARHEVLRSTYELDGDQPVQVVHPHLPFTIPTIDLRDLPADQREERMWQEARAEGNRPFDMGVGPLLRMLLIRLTDDEQVLVRIFDHMIWDRASMGIFGQEVAGFYRTYVEGGTYEPPPLPIQYGDYAEWQPQWIEREVRVRHLPYWRRQLADVPPARELPTDHPERRGATNRSGQRYFRLSPELTEELRRFAHEERTTLNVVLLAVWKFLVHRLTGAEDVVVGTNSSTRRRAETEPLMGLFLTMLPLRTTVRSELTFRELVAAARRTMTGALDHHDIPIGVILDELNVGRGVGLGALYRVAFIMVDFRHEAPLTMAGLELEPLMLEKQTVTIDLSIGYFDEAGEDSLYGMIEYNADLFTAATIERMWQQLDLLLHGAVATPDRPMAELPTPPDDEVDR</sequence>
<evidence type="ECO:0000313" key="2">
    <source>
        <dbReference type="EMBL" id="SCL23142.1"/>
    </source>
</evidence>
<proteinExistence type="predicted"/>
<feature type="domain" description="Condensation" evidence="1">
    <location>
        <begin position="42"/>
        <end position="486"/>
    </location>
</feature>
<dbReference type="RefSeq" id="WP_091640783.1">
    <property type="nucleotide sequence ID" value="NZ_FMHW01000002.1"/>
</dbReference>
<reference evidence="3" key="1">
    <citation type="submission" date="2016-06" db="EMBL/GenBank/DDBJ databases">
        <authorList>
            <person name="Varghese N."/>
            <person name="Submissions Spin"/>
        </authorList>
    </citation>
    <scope>NUCLEOTIDE SEQUENCE [LARGE SCALE GENOMIC DNA]</scope>
    <source>
        <strain evidence="3">DSM 43817</strain>
    </source>
</reference>
<dbReference type="CDD" id="cd19531">
    <property type="entry name" value="LCL_NRPS-like"/>
    <property type="match status" value="1"/>
</dbReference>
<name>A0A1C6S118_9ACTN</name>
<evidence type="ECO:0000259" key="1">
    <source>
        <dbReference type="Pfam" id="PF00668"/>
    </source>
</evidence>
<dbReference type="SUPFAM" id="SSF52777">
    <property type="entry name" value="CoA-dependent acyltransferases"/>
    <property type="match status" value="2"/>
</dbReference>
<dbReference type="GO" id="GO:0008610">
    <property type="term" value="P:lipid biosynthetic process"/>
    <property type="evidence" value="ECO:0007669"/>
    <property type="project" value="UniProtKB-ARBA"/>
</dbReference>
<dbReference type="AlphaFoldDB" id="A0A1C6S118"/>
<dbReference type="GO" id="GO:0031177">
    <property type="term" value="F:phosphopantetheine binding"/>
    <property type="evidence" value="ECO:0007669"/>
    <property type="project" value="TreeGrafter"/>
</dbReference>
<dbReference type="Gene3D" id="3.30.559.30">
    <property type="entry name" value="Nonribosomal peptide synthetase, condensation domain"/>
    <property type="match status" value="1"/>
</dbReference>
<dbReference type="GO" id="GO:0047527">
    <property type="term" value="F:2,3-dihydroxybenzoate-serine ligase activity"/>
    <property type="evidence" value="ECO:0007669"/>
    <property type="project" value="TreeGrafter"/>
</dbReference>
<protein>
    <submittedName>
        <fullName evidence="2">HxxPF-repeated domain-containing protein</fullName>
    </submittedName>
</protein>
<accession>A0A1C6S118</accession>
<dbReference type="Gene3D" id="3.30.559.10">
    <property type="entry name" value="Chloramphenicol acetyltransferase-like domain"/>
    <property type="match status" value="1"/>
</dbReference>
<dbReference type="PANTHER" id="PTHR45527">
    <property type="entry name" value="NONRIBOSOMAL PEPTIDE SYNTHETASE"/>
    <property type="match status" value="1"/>
</dbReference>
<dbReference type="InterPro" id="IPR023213">
    <property type="entry name" value="CAT-like_dom_sf"/>
</dbReference>
<dbReference type="GO" id="GO:0009239">
    <property type="term" value="P:enterobactin biosynthetic process"/>
    <property type="evidence" value="ECO:0007669"/>
    <property type="project" value="TreeGrafter"/>
</dbReference>
<dbReference type="GO" id="GO:0005829">
    <property type="term" value="C:cytosol"/>
    <property type="evidence" value="ECO:0007669"/>
    <property type="project" value="TreeGrafter"/>
</dbReference>
<dbReference type="GO" id="GO:0043041">
    <property type="term" value="P:amino acid activation for nonribosomal peptide biosynthetic process"/>
    <property type="evidence" value="ECO:0007669"/>
    <property type="project" value="TreeGrafter"/>
</dbReference>
<dbReference type="OrthoDB" id="2472181at2"/>
<dbReference type="PANTHER" id="PTHR45527:SF1">
    <property type="entry name" value="FATTY ACID SYNTHASE"/>
    <property type="match status" value="1"/>
</dbReference>
<organism evidence="2 3">
    <name type="scientific">Micromonospora pallida</name>
    <dbReference type="NCBI Taxonomy" id="145854"/>
    <lineage>
        <taxon>Bacteria</taxon>
        <taxon>Bacillati</taxon>
        <taxon>Actinomycetota</taxon>
        <taxon>Actinomycetes</taxon>
        <taxon>Micromonosporales</taxon>
        <taxon>Micromonosporaceae</taxon>
        <taxon>Micromonospora</taxon>
    </lineage>
</organism>
<dbReference type="InterPro" id="IPR001242">
    <property type="entry name" value="Condensation_dom"/>
</dbReference>
<dbReference type="Pfam" id="PF00668">
    <property type="entry name" value="Condensation"/>
    <property type="match status" value="1"/>
</dbReference>
<dbReference type="EMBL" id="FMHW01000002">
    <property type="protein sequence ID" value="SCL23142.1"/>
    <property type="molecule type" value="Genomic_DNA"/>
</dbReference>
<dbReference type="GO" id="GO:0009366">
    <property type="term" value="C:enterobactin synthetase complex"/>
    <property type="evidence" value="ECO:0007669"/>
    <property type="project" value="TreeGrafter"/>
</dbReference>
<dbReference type="Proteomes" id="UP000198959">
    <property type="component" value="Unassembled WGS sequence"/>
</dbReference>
<dbReference type="STRING" id="145854.GA0074692_1524"/>
<evidence type="ECO:0000313" key="3">
    <source>
        <dbReference type="Proteomes" id="UP000198959"/>
    </source>
</evidence>
<gene>
    <name evidence="2" type="ORF">GA0074692_1524</name>
</gene>
<keyword evidence="3" id="KW-1185">Reference proteome</keyword>